<keyword evidence="4" id="KW-0342">GTP-binding</keyword>
<name>A0A382TJT9_9ZZZZ</name>
<dbReference type="InterPro" id="IPR029044">
    <property type="entry name" value="Nucleotide-diphossugar_trans"/>
</dbReference>
<reference evidence="7" key="1">
    <citation type="submission" date="2018-05" db="EMBL/GenBank/DDBJ databases">
        <authorList>
            <person name="Lanie J.A."/>
            <person name="Ng W.-L."/>
            <person name="Kazmierczak K.M."/>
            <person name="Andrzejewski T.M."/>
            <person name="Davidsen T.M."/>
            <person name="Wayne K.J."/>
            <person name="Tettelin H."/>
            <person name="Glass J.I."/>
            <person name="Rusch D."/>
            <person name="Podicherti R."/>
            <person name="Tsui H.-C.T."/>
            <person name="Winkler M.E."/>
        </authorList>
    </citation>
    <scope>NUCLEOTIDE SEQUENCE</scope>
</reference>
<feature type="non-terminal residue" evidence="7">
    <location>
        <position position="1"/>
    </location>
</feature>
<sequence length="301" mass="34597">KRSNILEYFSMIVPVILAGGSGTRLWPLSRKLHPKQFIELIGETTLFQESILRLPELVEKPLVICNEEHRFLTAEQLRQIDRLASSIILEPVGKNTAPAIALAALKSIKNNENVILLVLSADHLIQDVKKFHQAIEFAKKQAEQNKLVTFGITPNKVETRYGYIRVNTLQDENYFNIDKFVEKPDYETAQRYVGSGDYFWNSGMFMFKASVYLDELDKYEPEILSACRRSYQTEFHDLDFIRLNEEEFLSCPSQSIDYAVMEKTKDAVMVELDASWNDVGSWSALWDSQPKDVNNNRISGD</sequence>
<accession>A0A382TJT9</accession>
<dbReference type="PANTHER" id="PTHR46390:SF1">
    <property type="entry name" value="MANNOSE-1-PHOSPHATE GUANYLYLTRANSFERASE"/>
    <property type="match status" value="1"/>
</dbReference>
<evidence type="ECO:0000256" key="4">
    <source>
        <dbReference type="ARBA" id="ARBA00023134"/>
    </source>
</evidence>
<dbReference type="GO" id="GO:0009298">
    <property type="term" value="P:GDP-mannose biosynthetic process"/>
    <property type="evidence" value="ECO:0007669"/>
    <property type="project" value="TreeGrafter"/>
</dbReference>
<protein>
    <recommendedName>
        <fullName evidence="6">Nucleotidyl transferase domain-containing protein</fullName>
    </recommendedName>
</protein>
<proteinExistence type="predicted"/>
<feature type="transmembrane region" description="Helical" evidence="5">
    <location>
        <begin position="6"/>
        <end position="26"/>
    </location>
</feature>
<evidence type="ECO:0000256" key="2">
    <source>
        <dbReference type="ARBA" id="ARBA00022695"/>
    </source>
</evidence>
<dbReference type="Pfam" id="PF00483">
    <property type="entry name" value="NTP_transferase"/>
    <property type="match status" value="1"/>
</dbReference>
<dbReference type="InterPro" id="IPR006375">
    <property type="entry name" value="Man1P_GuaTrfase/Man6P_Isoase"/>
</dbReference>
<dbReference type="CDD" id="cd02509">
    <property type="entry name" value="GDP-M1P_Guanylyltransferase"/>
    <property type="match status" value="1"/>
</dbReference>
<keyword evidence="5" id="KW-1133">Transmembrane helix</keyword>
<dbReference type="GO" id="GO:0005525">
    <property type="term" value="F:GTP binding"/>
    <property type="evidence" value="ECO:0007669"/>
    <property type="project" value="UniProtKB-KW"/>
</dbReference>
<evidence type="ECO:0000256" key="3">
    <source>
        <dbReference type="ARBA" id="ARBA00022741"/>
    </source>
</evidence>
<dbReference type="Gene3D" id="3.90.550.10">
    <property type="entry name" value="Spore Coat Polysaccharide Biosynthesis Protein SpsA, Chain A"/>
    <property type="match status" value="1"/>
</dbReference>
<evidence type="ECO:0000259" key="6">
    <source>
        <dbReference type="Pfam" id="PF00483"/>
    </source>
</evidence>
<keyword evidence="2" id="KW-0548">Nucleotidyltransferase</keyword>
<evidence type="ECO:0000256" key="5">
    <source>
        <dbReference type="SAM" id="Phobius"/>
    </source>
</evidence>
<dbReference type="GO" id="GO:0000271">
    <property type="term" value="P:polysaccharide biosynthetic process"/>
    <property type="evidence" value="ECO:0007669"/>
    <property type="project" value="InterPro"/>
</dbReference>
<gene>
    <name evidence="7" type="ORF">METZ01_LOCUS374555</name>
</gene>
<keyword evidence="5" id="KW-0472">Membrane</keyword>
<dbReference type="InterPro" id="IPR005835">
    <property type="entry name" value="NTP_transferase_dom"/>
</dbReference>
<dbReference type="InterPro" id="IPR049577">
    <property type="entry name" value="GMPP_N"/>
</dbReference>
<dbReference type="AlphaFoldDB" id="A0A382TJT9"/>
<dbReference type="EMBL" id="UINC01136751">
    <property type="protein sequence ID" value="SVD21701.1"/>
    <property type="molecule type" value="Genomic_DNA"/>
</dbReference>
<keyword evidence="1" id="KW-0808">Transferase</keyword>
<dbReference type="InterPro" id="IPR051161">
    <property type="entry name" value="Mannose-6P_isomerase_type2"/>
</dbReference>
<organism evidence="7">
    <name type="scientific">marine metagenome</name>
    <dbReference type="NCBI Taxonomy" id="408172"/>
    <lineage>
        <taxon>unclassified sequences</taxon>
        <taxon>metagenomes</taxon>
        <taxon>ecological metagenomes</taxon>
    </lineage>
</organism>
<dbReference type="NCBIfam" id="TIGR01479">
    <property type="entry name" value="GMP_PMI"/>
    <property type="match status" value="1"/>
</dbReference>
<evidence type="ECO:0000313" key="7">
    <source>
        <dbReference type="EMBL" id="SVD21701.1"/>
    </source>
</evidence>
<feature type="domain" description="Nucleotidyl transferase" evidence="6">
    <location>
        <begin position="14"/>
        <end position="292"/>
    </location>
</feature>
<dbReference type="FunFam" id="3.90.550.10:FF:000046">
    <property type="entry name" value="Mannose-1-phosphate guanylyltransferase (GDP)"/>
    <property type="match status" value="1"/>
</dbReference>
<keyword evidence="5" id="KW-0812">Transmembrane</keyword>
<dbReference type="SUPFAM" id="SSF53448">
    <property type="entry name" value="Nucleotide-diphospho-sugar transferases"/>
    <property type="match status" value="1"/>
</dbReference>
<dbReference type="GO" id="GO:0004475">
    <property type="term" value="F:mannose-1-phosphate guanylyltransferase (GTP) activity"/>
    <property type="evidence" value="ECO:0007669"/>
    <property type="project" value="InterPro"/>
</dbReference>
<dbReference type="PANTHER" id="PTHR46390">
    <property type="entry name" value="MANNOSE-1-PHOSPHATE GUANYLYLTRANSFERASE"/>
    <property type="match status" value="1"/>
</dbReference>
<keyword evidence="3" id="KW-0547">Nucleotide-binding</keyword>
<evidence type="ECO:0000256" key="1">
    <source>
        <dbReference type="ARBA" id="ARBA00022679"/>
    </source>
</evidence>
<feature type="non-terminal residue" evidence="7">
    <location>
        <position position="301"/>
    </location>
</feature>